<dbReference type="InParanoid" id="A0A482WW74"/>
<feature type="region of interest" description="Disordered" evidence="1">
    <location>
        <begin position="45"/>
        <end position="67"/>
    </location>
</feature>
<protein>
    <submittedName>
        <fullName evidence="2">Uncharacterized protein</fullName>
    </submittedName>
</protein>
<feature type="region of interest" description="Disordered" evidence="1">
    <location>
        <begin position="1"/>
        <end position="30"/>
    </location>
</feature>
<dbReference type="OrthoDB" id="69964at2759"/>
<feature type="non-terminal residue" evidence="2">
    <location>
        <position position="464"/>
    </location>
</feature>
<sequence>MKPITLENLRRLMGGGRKKKDRGESSFKRSESFKRISIRKNYLERGGRGRNPWKAVPPPVVEVESEPPPPVIGYGQWIECLYADDYGKVASTATVVSSSTPPPPVPPPRRRHDASSSSNSLEILRLEKSPEVSRRRFRKDERSDSALSVSLGRIWMDAPLAMANAPRSLELPRASSSAVEADPGGGAARRAHHSLDSALKEKREEPKIRGLRETRAPPAVCRTLSSTTQTDSTGKTLSSRGSIEPLSSSKDSGFSFSVSPPPTANKSAGFFRKKKKTVKPKLSVSREGYFKRTSVSVATSSESARGTRTSVAETSSVKGGTARSDLYQVVVGRPPRSLKLDPLIFVPPEKRSVRRSASRRYEVHEIRDYCTPRDLRLTVPDDDEDEGLYECISGPVSDYEDEEVLGGDEEELLEEVVEEEEEEEEEYQRVRRPVRRRKSRKTVKYVAKIHRAPSTLKRNNRKKC</sequence>
<feature type="compositionally biased region" description="Acidic residues" evidence="1">
    <location>
        <begin position="415"/>
        <end position="426"/>
    </location>
</feature>
<evidence type="ECO:0000313" key="2">
    <source>
        <dbReference type="EMBL" id="RZF37753.1"/>
    </source>
</evidence>
<feature type="compositionally biased region" description="Low complexity" evidence="1">
    <location>
        <begin position="247"/>
        <end position="258"/>
    </location>
</feature>
<feature type="compositionally biased region" description="Pro residues" evidence="1">
    <location>
        <begin position="55"/>
        <end position="67"/>
    </location>
</feature>
<organism evidence="2 3">
    <name type="scientific">Laodelphax striatellus</name>
    <name type="common">Small brown planthopper</name>
    <name type="synonym">Delphax striatella</name>
    <dbReference type="NCBI Taxonomy" id="195883"/>
    <lineage>
        <taxon>Eukaryota</taxon>
        <taxon>Metazoa</taxon>
        <taxon>Ecdysozoa</taxon>
        <taxon>Arthropoda</taxon>
        <taxon>Hexapoda</taxon>
        <taxon>Insecta</taxon>
        <taxon>Pterygota</taxon>
        <taxon>Neoptera</taxon>
        <taxon>Paraneoptera</taxon>
        <taxon>Hemiptera</taxon>
        <taxon>Auchenorrhyncha</taxon>
        <taxon>Fulgoroidea</taxon>
        <taxon>Delphacidae</taxon>
        <taxon>Criomorphinae</taxon>
        <taxon>Laodelphax</taxon>
    </lineage>
</organism>
<name>A0A482WW74_LAOST</name>
<feature type="region of interest" description="Disordered" evidence="1">
    <location>
        <begin position="415"/>
        <end position="437"/>
    </location>
</feature>
<comment type="caution">
    <text evidence="2">The sequence shown here is derived from an EMBL/GenBank/DDBJ whole genome shotgun (WGS) entry which is preliminary data.</text>
</comment>
<feature type="compositionally biased region" description="Polar residues" evidence="1">
    <location>
        <begin position="223"/>
        <end position="241"/>
    </location>
</feature>
<accession>A0A482WW74</accession>
<dbReference type="AlphaFoldDB" id="A0A482WW74"/>
<feature type="compositionally biased region" description="Basic and acidic residues" evidence="1">
    <location>
        <begin position="21"/>
        <end position="30"/>
    </location>
</feature>
<dbReference type="Proteomes" id="UP000291343">
    <property type="component" value="Unassembled WGS sequence"/>
</dbReference>
<feature type="region of interest" description="Disordered" evidence="1">
    <location>
        <begin position="169"/>
        <end position="268"/>
    </location>
</feature>
<feature type="region of interest" description="Disordered" evidence="1">
    <location>
        <begin position="93"/>
        <end position="148"/>
    </location>
</feature>
<gene>
    <name evidence="2" type="ORF">LSTR_LSTR013718</name>
</gene>
<evidence type="ECO:0000256" key="1">
    <source>
        <dbReference type="SAM" id="MobiDB-lite"/>
    </source>
</evidence>
<feature type="compositionally biased region" description="Basic and acidic residues" evidence="1">
    <location>
        <begin position="124"/>
        <end position="144"/>
    </location>
</feature>
<evidence type="ECO:0000313" key="3">
    <source>
        <dbReference type="Proteomes" id="UP000291343"/>
    </source>
</evidence>
<proteinExistence type="predicted"/>
<dbReference type="STRING" id="195883.A0A482WW74"/>
<dbReference type="EMBL" id="QKKF02023415">
    <property type="protein sequence ID" value="RZF37753.1"/>
    <property type="molecule type" value="Genomic_DNA"/>
</dbReference>
<keyword evidence="3" id="KW-1185">Reference proteome</keyword>
<feature type="compositionally biased region" description="Basic and acidic residues" evidence="1">
    <location>
        <begin position="193"/>
        <end position="215"/>
    </location>
</feature>
<reference evidence="2 3" key="1">
    <citation type="journal article" date="2017" name="Gigascience">
        <title>Genome sequence of the small brown planthopper, Laodelphax striatellus.</title>
        <authorList>
            <person name="Zhu J."/>
            <person name="Jiang F."/>
            <person name="Wang X."/>
            <person name="Yang P."/>
            <person name="Bao Y."/>
            <person name="Zhao W."/>
            <person name="Wang W."/>
            <person name="Lu H."/>
            <person name="Wang Q."/>
            <person name="Cui N."/>
            <person name="Li J."/>
            <person name="Chen X."/>
            <person name="Luo L."/>
            <person name="Yu J."/>
            <person name="Kang L."/>
            <person name="Cui F."/>
        </authorList>
    </citation>
    <scope>NUCLEOTIDE SEQUENCE [LARGE SCALE GENOMIC DNA]</scope>
    <source>
        <strain evidence="2">Lst14</strain>
    </source>
</reference>